<dbReference type="PANTHER" id="PTHR30222:SF17">
    <property type="entry name" value="SPERMIDINE_PUTRESCINE-BINDING PERIPLASMIC PROTEIN"/>
    <property type="match status" value="1"/>
</dbReference>
<dbReference type="PRINTS" id="PR00909">
    <property type="entry name" value="SPERMDNBNDNG"/>
</dbReference>
<gene>
    <name evidence="5" type="ORF">JI744_15015</name>
</gene>
<dbReference type="PANTHER" id="PTHR30222">
    <property type="entry name" value="SPERMIDINE/PUTRESCINE-BINDING PERIPLASMIC PROTEIN"/>
    <property type="match status" value="1"/>
</dbReference>
<comment type="subcellular location">
    <subcellularLocation>
        <location evidence="1">Periplasm</location>
    </subcellularLocation>
</comment>
<sequence length="387" mass="43313">MWTHEEVRAAADGRYSELLLSRRRLLGMGAAATGAAALGPFFPRAARAEVGGTLRMMTWQGFDMIGDAQPWLDANGVKTELATITAQDDVQAKFLGGSPVPIDLTEYNQAYNRFYVDELDIIRPLEMDKIPNYNKDNIFPGFYQGERWYWDNTQWGVPFTWGLNSLVYNPAMMDKPTSYKDLLKPELAGKITITDEITGTWPIAARVAGFGAKYPNVTRDELAEIFEVMKEYRAQSKTFSPSNGDIISLFAAGDIAACFNCWSGIPFEAAKQGVKLEYVIPEEGAVMWCDAWFTPRAAENIDTAHAYINETLKPEYQAKLAKATTSGCVNHNAVALMDEETRALFNYDDLDSVFKTSPLEGIPPRESDEFATYDDWVRAYEDLKIGL</sequence>
<evidence type="ECO:0000256" key="3">
    <source>
        <dbReference type="ARBA" id="ARBA00022729"/>
    </source>
</evidence>
<dbReference type="InterPro" id="IPR006311">
    <property type="entry name" value="TAT_signal"/>
</dbReference>
<dbReference type="GO" id="GO:0015846">
    <property type="term" value="P:polyamine transport"/>
    <property type="evidence" value="ECO:0007669"/>
    <property type="project" value="InterPro"/>
</dbReference>
<dbReference type="AlphaFoldDB" id="A0A8J7SW84"/>
<keyword evidence="2" id="KW-0813">Transport</keyword>
<dbReference type="GO" id="GO:0019808">
    <property type="term" value="F:polyamine binding"/>
    <property type="evidence" value="ECO:0007669"/>
    <property type="project" value="InterPro"/>
</dbReference>
<proteinExistence type="predicted"/>
<dbReference type="GO" id="GO:0042597">
    <property type="term" value="C:periplasmic space"/>
    <property type="evidence" value="ECO:0007669"/>
    <property type="project" value="UniProtKB-SubCell"/>
</dbReference>
<protein>
    <submittedName>
        <fullName evidence="5">Extracellular solute-binding protein</fullName>
    </submittedName>
</protein>
<evidence type="ECO:0000256" key="1">
    <source>
        <dbReference type="ARBA" id="ARBA00004418"/>
    </source>
</evidence>
<dbReference type="InterPro" id="IPR001188">
    <property type="entry name" value="Sperm_putr-bd"/>
</dbReference>
<keyword evidence="6" id="KW-1185">Reference proteome</keyword>
<keyword evidence="3" id="KW-0732">Signal</keyword>
<dbReference type="PROSITE" id="PS51318">
    <property type="entry name" value="TAT"/>
    <property type="match status" value="1"/>
</dbReference>
<evidence type="ECO:0000313" key="5">
    <source>
        <dbReference type="EMBL" id="MBL4929416.1"/>
    </source>
</evidence>
<dbReference type="Gene3D" id="3.40.190.10">
    <property type="entry name" value="Periplasmic binding protein-like II"/>
    <property type="match status" value="2"/>
</dbReference>
<reference evidence="5" key="1">
    <citation type="submission" date="2021-01" db="EMBL/GenBank/DDBJ databases">
        <title>Genome seq and assembly of Tabrizicola sp. KVB23.</title>
        <authorList>
            <person name="Chhetri G."/>
        </authorList>
    </citation>
    <scope>NUCLEOTIDE SEQUENCE</scope>
    <source>
        <strain evidence="5">KVB23</strain>
    </source>
</reference>
<dbReference type="EMBL" id="JAESVP010000008">
    <property type="protein sequence ID" value="MBL4929416.1"/>
    <property type="molecule type" value="Genomic_DNA"/>
</dbReference>
<dbReference type="RefSeq" id="WP_202661957.1">
    <property type="nucleotide sequence ID" value="NZ_JAESVP010000008.1"/>
</dbReference>
<accession>A0A8J7SW84</accession>
<evidence type="ECO:0000313" key="6">
    <source>
        <dbReference type="Proteomes" id="UP000619033"/>
    </source>
</evidence>
<dbReference type="Proteomes" id="UP000619033">
    <property type="component" value="Unassembled WGS sequence"/>
</dbReference>
<name>A0A8J7SW84_9RHOB</name>
<comment type="caution">
    <text evidence="5">The sequence shown here is derived from an EMBL/GenBank/DDBJ whole genome shotgun (WGS) entry which is preliminary data.</text>
</comment>
<keyword evidence="4" id="KW-0574">Periplasm</keyword>
<dbReference type="SUPFAM" id="SSF53850">
    <property type="entry name" value="Periplasmic binding protein-like II"/>
    <property type="match status" value="1"/>
</dbReference>
<organism evidence="5 6">
    <name type="scientific">Fuscibacter oryzae</name>
    <dbReference type="NCBI Taxonomy" id="2803939"/>
    <lineage>
        <taxon>Bacteria</taxon>
        <taxon>Pseudomonadati</taxon>
        <taxon>Pseudomonadota</taxon>
        <taxon>Alphaproteobacteria</taxon>
        <taxon>Rhodobacterales</taxon>
        <taxon>Paracoccaceae</taxon>
        <taxon>Fuscibacter</taxon>
    </lineage>
</organism>
<evidence type="ECO:0000256" key="4">
    <source>
        <dbReference type="ARBA" id="ARBA00022764"/>
    </source>
</evidence>
<dbReference type="Pfam" id="PF13416">
    <property type="entry name" value="SBP_bac_8"/>
    <property type="match status" value="1"/>
</dbReference>
<evidence type="ECO:0000256" key="2">
    <source>
        <dbReference type="ARBA" id="ARBA00022448"/>
    </source>
</evidence>
<dbReference type="InterPro" id="IPR006059">
    <property type="entry name" value="SBP"/>
</dbReference>